<gene>
    <name evidence="1" type="ORF">S01H4_27896</name>
</gene>
<dbReference type="EMBL" id="BART01013732">
    <property type="protein sequence ID" value="GAG80466.1"/>
    <property type="molecule type" value="Genomic_DNA"/>
</dbReference>
<name>X1C7U1_9ZZZZ</name>
<accession>X1C7U1</accession>
<comment type="caution">
    <text evidence="1">The sequence shown here is derived from an EMBL/GenBank/DDBJ whole genome shotgun (WGS) entry which is preliminary data.</text>
</comment>
<protein>
    <submittedName>
        <fullName evidence="1">Uncharacterized protein</fullName>
    </submittedName>
</protein>
<sequence>AIFHASFPLNFSNAALIEFFEQTETMWMAPSWFKTFFIQ</sequence>
<reference evidence="1" key="1">
    <citation type="journal article" date="2014" name="Front. Microbiol.">
        <title>High frequency of phylogenetically diverse reductive dehalogenase-homologous genes in deep subseafloor sedimentary metagenomes.</title>
        <authorList>
            <person name="Kawai M."/>
            <person name="Futagami T."/>
            <person name="Toyoda A."/>
            <person name="Takaki Y."/>
            <person name="Nishi S."/>
            <person name="Hori S."/>
            <person name="Arai W."/>
            <person name="Tsubouchi T."/>
            <person name="Morono Y."/>
            <person name="Uchiyama I."/>
            <person name="Ito T."/>
            <person name="Fujiyama A."/>
            <person name="Inagaki F."/>
            <person name="Takami H."/>
        </authorList>
    </citation>
    <scope>NUCLEOTIDE SEQUENCE</scope>
    <source>
        <strain evidence="1">Expedition CK06-06</strain>
    </source>
</reference>
<organism evidence="1">
    <name type="scientific">marine sediment metagenome</name>
    <dbReference type="NCBI Taxonomy" id="412755"/>
    <lineage>
        <taxon>unclassified sequences</taxon>
        <taxon>metagenomes</taxon>
        <taxon>ecological metagenomes</taxon>
    </lineage>
</organism>
<dbReference type="AlphaFoldDB" id="X1C7U1"/>
<feature type="non-terminal residue" evidence="1">
    <location>
        <position position="1"/>
    </location>
</feature>
<evidence type="ECO:0000313" key="1">
    <source>
        <dbReference type="EMBL" id="GAG80466.1"/>
    </source>
</evidence>
<proteinExistence type="predicted"/>